<dbReference type="PANTHER" id="PTHR33371">
    <property type="entry name" value="INTERMEMBRANE PHOSPHOLIPID TRANSPORT SYSTEM BINDING PROTEIN MLAD-RELATED"/>
    <property type="match status" value="1"/>
</dbReference>
<proteinExistence type="predicted"/>
<dbReference type="EMBL" id="FLQS01000002">
    <property type="protein sequence ID" value="SBS71096.1"/>
    <property type="molecule type" value="Genomic_DNA"/>
</dbReference>
<keyword evidence="1" id="KW-0812">Transmembrane</keyword>
<feature type="transmembrane region" description="Helical" evidence="1">
    <location>
        <begin position="12"/>
        <end position="37"/>
    </location>
</feature>
<keyword evidence="1" id="KW-0472">Membrane</keyword>
<dbReference type="InterPro" id="IPR024516">
    <property type="entry name" value="Mce_C"/>
</dbReference>
<gene>
    <name evidence="4" type="ORF">MHPYR_100081</name>
</gene>
<organism evidence="4">
    <name type="scientific">uncultured Mycobacterium sp</name>
    <dbReference type="NCBI Taxonomy" id="171292"/>
    <lineage>
        <taxon>Bacteria</taxon>
        <taxon>Bacillati</taxon>
        <taxon>Actinomycetota</taxon>
        <taxon>Actinomycetes</taxon>
        <taxon>Mycobacteriales</taxon>
        <taxon>Mycobacteriaceae</taxon>
        <taxon>Mycobacterium</taxon>
        <taxon>environmental samples</taxon>
    </lineage>
</organism>
<accession>A0A1Y5NXH3</accession>
<dbReference type="NCBIfam" id="TIGR00996">
    <property type="entry name" value="Mtu_fam_mce"/>
    <property type="match status" value="1"/>
</dbReference>
<name>A0A1Y5NXH3_9MYCO</name>
<dbReference type="GO" id="GO:0005576">
    <property type="term" value="C:extracellular region"/>
    <property type="evidence" value="ECO:0007669"/>
    <property type="project" value="TreeGrafter"/>
</dbReference>
<feature type="domain" description="Mce/MlaD" evidence="2">
    <location>
        <begin position="44"/>
        <end position="123"/>
    </location>
</feature>
<dbReference type="PANTHER" id="PTHR33371:SF19">
    <property type="entry name" value="MCE-FAMILY PROTEIN MCE4A"/>
    <property type="match status" value="1"/>
</dbReference>
<evidence type="ECO:0000259" key="3">
    <source>
        <dbReference type="Pfam" id="PF11887"/>
    </source>
</evidence>
<evidence type="ECO:0008006" key="5">
    <source>
        <dbReference type="Google" id="ProtNLM"/>
    </source>
</evidence>
<dbReference type="InterPro" id="IPR003399">
    <property type="entry name" value="Mce/MlaD"/>
</dbReference>
<keyword evidence="1" id="KW-1133">Transmembrane helix</keyword>
<evidence type="ECO:0000313" key="4">
    <source>
        <dbReference type="EMBL" id="SBS71096.1"/>
    </source>
</evidence>
<feature type="domain" description="Mammalian cell entry C-terminal" evidence="3">
    <location>
        <begin position="128"/>
        <end position="341"/>
    </location>
</feature>
<reference evidence="4" key="1">
    <citation type="submission" date="2016-03" db="EMBL/GenBank/DDBJ databases">
        <authorList>
            <person name="Ploux O."/>
        </authorList>
    </citation>
    <scope>NUCLEOTIDE SEQUENCE</scope>
    <source>
        <strain evidence="4">UC10</strain>
    </source>
</reference>
<dbReference type="InterPro" id="IPR052336">
    <property type="entry name" value="MlaD_Phospholipid_Transporter"/>
</dbReference>
<dbReference type="InterPro" id="IPR005693">
    <property type="entry name" value="Mce"/>
</dbReference>
<dbReference type="AlphaFoldDB" id="A0A1Y5NXH3"/>
<dbReference type="GO" id="GO:0051701">
    <property type="term" value="P:biological process involved in interaction with host"/>
    <property type="evidence" value="ECO:0007669"/>
    <property type="project" value="TreeGrafter"/>
</dbReference>
<evidence type="ECO:0000259" key="2">
    <source>
        <dbReference type="Pfam" id="PF02470"/>
    </source>
</evidence>
<dbReference type="Pfam" id="PF11887">
    <property type="entry name" value="Mce4_CUP1"/>
    <property type="match status" value="1"/>
</dbReference>
<evidence type="ECO:0000256" key="1">
    <source>
        <dbReference type="SAM" id="Phobius"/>
    </source>
</evidence>
<dbReference type="Pfam" id="PF02470">
    <property type="entry name" value="MlaD"/>
    <property type="match status" value="1"/>
</dbReference>
<protein>
    <recommendedName>
        <fullName evidence="5">Virulence factor Mce family protein</fullName>
    </recommendedName>
</protein>
<sequence>MVTTGPSSARRLLGPPLAGLVTVLAIVAIVAGAAAMFRGDFTKTVPLTIMSPRAGLVMNPDAKVELLGVQIGRVKSIETLPNGQAALHLEMDPGQLKQIPSNVVASIASTTVFGAKFVQLLPPQDPSPTSLQPGQVLTGGHVTVEINTVFQQLTSVLAHVDPPKLNQTLGAIAAAFNDRGNKIGQSLVDLDTILTKLDPSLPTLEDELATAPGVVDSYADAAPDLLDIARNSTRISQTLVDEQRNLDAFLVSTIGLADIGNDVLGTNAQPLAKVLHLLAPTTDLTNEYSPALNCALTGMVKLSTNAPLSEPGAVDSVGLLLGRERYHYPANLPKVAATGGPQCTDLPNMPFGTTPHFVVADTGANPAQYGNQGILLNSDGLKQLLFGPLDGPPRNSAQIGQPG</sequence>